<dbReference type="InterPro" id="IPR012795">
    <property type="entry name" value="tRNA_Ile_lys_synt_N"/>
</dbReference>
<dbReference type="CDD" id="cd01992">
    <property type="entry name" value="TilS_N"/>
    <property type="match status" value="1"/>
</dbReference>
<dbReference type="NCBIfam" id="TIGR02432">
    <property type="entry name" value="lysidine_TilS_N"/>
    <property type="match status" value="1"/>
</dbReference>
<evidence type="ECO:0000313" key="11">
    <source>
        <dbReference type="Proteomes" id="UP000244905"/>
    </source>
</evidence>
<dbReference type="PANTHER" id="PTHR43033:SF1">
    <property type="entry name" value="TRNA(ILE)-LYSIDINE SYNTHASE-RELATED"/>
    <property type="match status" value="1"/>
</dbReference>
<dbReference type="GO" id="GO:0005524">
    <property type="term" value="F:ATP binding"/>
    <property type="evidence" value="ECO:0007669"/>
    <property type="project" value="UniProtKB-UniRule"/>
</dbReference>
<evidence type="ECO:0000256" key="6">
    <source>
        <dbReference type="ARBA" id="ARBA00022840"/>
    </source>
</evidence>
<keyword evidence="2 8" id="KW-0963">Cytoplasm</keyword>
<dbReference type="EMBL" id="PUEC01000004">
    <property type="protein sequence ID" value="PWB03620.1"/>
    <property type="molecule type" value="Genomic_DNA"/>
</dbReference>
<accession>A0A2V1ISE6</accession>
<dbReference type="SMART" id="SM00977">
    <property type="entry name" value="TilS_C"/>
    <property type="match status" value="1"/>
</dbReference>
<organism evidence="10 11">
    <name type="scientific">Duncaniella muris</name>
    <dbReference type="NCBI Taxonomy" id="2094150"/>
    <lineage>
        <taxon>Bacteria</taxon>
        <taxon>Pseudomonadati</taxon>
        <taxon>Bacteroidota</taxon>
        <taxon>Bacteroidia</taxon>
        <taxon>Bacteroidales</taxon>
        <taxon>Muribaculaceae</taxon>
        <taxon>Duncaniella</taxon>
    </lineage>
</organism>
<comment type="subcellular location">
    <subcellularLocation>
        <location evidence="1 8">Cytoplasm</location>
    </subcellularLocation>
</comment>
<dbReference type="SUPFAM" id="SSF56037">
    <property type="entry name" value="PheT/TilS domain"/>
    <property type="match status" value="1"/>
</dbReference>
<comment type="domain">
    <text evidence="8">The N-terminal region contains the highly conserved SGGXDS motif, predicted to be a P-loop motif involved in ATP binding.</text>
</comment>
<dbReference type="GeneID" id="82525240"/>
<dbReference type="Proteomes" id="UP000244905">
    <property type="component" value="Unassembled WGS sequence"/>
</dbReference>
<sequence length="450" mass="51526">MKFVRIVEQFINRHHLIDRADTVIVGLSGGADSVALLTVLCNLNYNVVATHCNFHLRGEESMRDEAFCRKLCSDRNVRLLVRNFDVDSRRREAGESLEMACRALRYDWWRSLLKENVGSVIAVGHHREDNIETFFLNLFRGSSLTGLKGMLPRNELVVRPLLECKKSEILAYLRDHHLKYVTDSTNADNYYKRNRIRNRLMPLISDEFPGAIDSVAQTIGHLADNYGLYRDFCRKLHDRYVDADGVIDLSAILENESYPRMVLFEILSDYGFNMSQVENIISGFDGTNGETTFAGKTYHGRSSSYFLDRGKLVPLDDLNDGQNEVTVDLNCHPFETRRMTVAEFTVLKNARMLRPEAMYADSGIMLEAPEFIMRGWRTGDRMRPFGLKGSKLLSDLFSNAKLSLNEKKGVKVILRNSDIIWIPGVRCSALFPVTDKTEEVIEITYKPLRK</sequence>
<evidence type="ECO:0000256" key="1">
    <source>
        <dbReference type="ARBA" id="ARBA00004496"/>
    </source>
</evidence>
<feature type="binding site" evidence="8">
    <location>
        <begin position="28"/>
        <end position="33"/>
    </location>
    <ligand>
        <name>ATP</name>
        <dbReference type="ChEBI" id="CHEBI:30616"/>
    </ligand>
</feature>
<name>A0A2V1ISE6_9BACT</name>
<evidence type="ECO:0000259" key="9">
    <source>
        <dbReference type="SMART" id="SM00977"/>
    </source>
</evidence>
<evidence type="ECO:0000256" key="7">
    <source>
        <dbReference type="ARBA" id="ARBA00048539"/>
    </source>
</evidence>
<keyword evidence="6 8" id="KW-0067">ATP-binding</keyword>
<dbReference type="InterPro" id="IPR011063">
    <property type="entry name" value="TilS/TtcA_N"/>
</dbReference>
<dbReference type="EC" id="6.3.4.19" evidence="8"/>
<comment type="similarity">
    <text evidence="8">Belongs to the tRNA(Ile)-lysidine synthase family.</text>
</comment>
<dbReference type="InterPro" id="IPR012094">
    <property type="entry name" value="tRNA_Ile_lys_synt"/>
</dbReference>
<reference evidence="11" key="1">
    <citation type="submission" date="2018-02" db="EMBL/GenBank/DDBJ databases">
        <authorList>
            <person name="Clavel T."/>
            <person name="Strowig T."/>
        </authorList>
    </citation>
    <scope>NUCLEOTIDE SEQUENCE [LARGE SCALE GENOMIC DNA]</scope>
    <source>
        <strain evidence="11">DSM 103720</strain>
    </source>
</reference>
<evidence type="ECO:0000256" key="3">
    <source>
        <dbReference type="ARBA" id="ARBA00022598"/>
    </source>
</evidence>
<dbReference type="RefSeq" id="WP_107031402.1">
    <property type="nucleotide sequence ID" value="NZ_CAPAHK010000011.1"/>
</dbReference>
<feature type="domain" description="Lysidine-tRNA(Ile) synthetase C-terminal" evidence="9">
    <location>
        <begin position="371"/>
        <end position="443"/>
    </location>
</feature>
<keyword evidence="11" id="KW-1185">Reference proteome</keyword>
<evidence type="ECO:0000313" key="10">
    <source>
        <dbReference type="EMBL" id="PWB03620.1"/>
    </source>
</evidence>
<comment type="function">
    <text evidence="8">Ligates lysine onto the cytidine present at position 34 of the AUA codon-specific tRNA(Ile) that contains the anticodon CAU, in an ATP-dependent manner. Cytidine is converted to lysidine, thus changing the amino acid specificity of the tRNA from methionine to isoleucine.</text>
</comment>
<dbReference type="Gene3D" id="3.40.50.620">
    <property type="entry name" value="HUPs"/>
    <property type="match status" value="1"/>
</dbReference>
<keyword evidence="5 8" id="KW-0547">Nucleotide-binding</keyword>
<evidence type="ECO:0000256" key="8">
    <source>
        <dbReference type="HAMAP-Rule" id="MF_01161"/>
    </source>
</evidence>
<dbReference type="GO" id="GO:0005737">
    <property type="term" value="C:cytoplasm"/>
    <property type="evidence" value="ECO:0007669"/>
    <property type="project" value="UniProtKB-SubCell"/>
</dbReference>
<dbReference type="InterPro" id="IPR012796">
    <property type="entry name" value="Lysidine-tRNA-synth_C"/>
</dbReference>
<dbReference type="AlphaFoldDB" id="A0A2V1ISE6"/>
<evidence type="ECO:0000256" key="4">
    <source>
        <dbReference type="ARBA" id="ARBA00022694"/>
    </source>
</evidence>
<dbReference type="SUPFAM" id="SSF52402">
    <property type="entry name" value="Adenine nucleotide alpha hydrolases-like"/>
    <property type="match status" value="1"/>
</dbReference>
<comment type="caution">
    <text evidence="10">The sequence shown here is derived from an EMBL/GenBank/DDBJ whole genome shotgun (WGS) entry which is preliminary data.</text>
</comment>
<dbReference type="GO" id="GO:0032267">
    <property type="term" value="F:tRNA(Ile)-lysidine synthase activity"/>
    <property type="evidence" value="ECO:0007669"/>
    <property type="project" value="UniProtKB-EC"/>
</dbReference>
<keyword evidence="3 8" id="KW-0436">Ligase</keyword>
<gene>
    <name evidence="8 10" type="primary">tilS</name>
    <name evidence="10" type="ORF">C5O23_02610</name>
</gene>
<dbReference type="InterPro" id="IPR014729">
    <property type="entry name" value="Rossmann-like_a/b/a_fold"/>
</dbReference>
<dbReference type="PANTHER" id="PTHR43033">
    <property type="entry name" value="TRNA(ILE)-LYSIDINE SYNTHASE-RELATED"/>
    <property type="match status" value="1"/>
</dbReference>
<dbReference type="HAMAP" id="MF_01161">
    <property type="entry name" value="tRNA_Ile_lys_synt"/>
    <property type="match status" value="1"/>
</dbReference>
<protein>
    <recommendedName>
        <fullName evidence="8">tRNA(Ile)-lysidine synthase</fullName>
        <ecNumber evidence="8">6.3.4.19</ecNumber>
    </recommendedName>
    <alternativeName>
        <fullName evidence="8">tRNA(Ile)-2-lysyl-cytidine synthase</fullName>
    </alternativeName>
    <alternativeName>
        <fullName evidence="8">tRNA(Ile)-lysidine synthetase</fullName>
    </alternativeName>
</protein>
<proteinExistence type="inferred from homology"/>
<evidence type="ECO:0000256" key="5">
    <source>
        <dbReference type="ARBA" id="ARBA00022741"/>
    </source>
</evidence>
<comment type="catalytic activity">
    <reaction evidence="7 8">
        <text>cytidine(34) in tRNA(Ile2) + L-lysine + ATP = lysidine(34) in tRNA(Ile2) + AMP + diphosphate + H(+)</text>
        <dbReference type="Rhea" id="RHEA:43744"/>
        <dbReference type="Rhea" id="RHEA-COMP:10625"/>
        <dbReference type="Rhea" id="RHEA-COMP:10670"/>
        <dbReference type="ChEBI" id="CHEBI:15378"/>
        <dbReference type="ChEBI" id="CHEBI:30616"/>
        <dbReference type="ChEBI" id="CHEBI:32551"/>
        <dbReference type="ChEBI" id="CHEBI:33019"/>
        <dbReference type="ChEBI" id="CHEBI:82748"/>
        <dbReference type="ChEBI" id="CHEBI:83665"/>
        <dbReference type="ChEBI" id="CHEBI:456215"/>
        <dbReference type="EC" id="6.3.4.19"/>
    </reaction>
</comment>
<dbReference type="Pfam" id="PF01171">
    <property type="entry name" value="ATP_bind_3"/>
    <property type="match status" value="1"/>
</dbReference>
<dbReference type="Pfam" id="PF11734">
    <property type="entry name" value="TilS_C"/>
    <property type="match status" value="1"/>
</dbReference>
<dbReference type="GO" id="GO:0006400">
    <property type="term" value="P:tRNA modification"/>
    <property type="evidence" value="ECO:0007669"/>
    <property type="project" value="UniProtKB-UniRule"/>
</dbReference>
<keyword evidence="4 8" id="KW-0819">tRNA processing</keyword>
<evidence type="ECO:0000256" key="2">
    <source>
        <dbReference type="ARBA" id="ARBA00022490"/>
    </source>
</evidence>
<dbReference type="NCBIfam" id="TIGR02433">
    <property type="entry name" value="lysidine_TilS_C"/>
    <property type="match status" value="1"/>
</dbReference>